<protein>
    <recommendedName>
        <fullName evidence="8">Mediator complex subunit 10</fullName>
    </recommendedName>
</protein>
<name>A0A7S2ZKY9_9RHOD</name>
<keyword evidence="3" id="KW-0805">Transcription regulation</keyword>
<feature type="compositionally biased region" description="Basic and acidic residues" evidence="6">
    <location>
        <begin position="87"/>
        <end position="98"/>
    </location>
</feature>
<feature type="compositionally biased region" description="Basic and acidic residues" evidence="6">
    <location>
        <begin position="63"/>
        <end position="74"/>
    </location>
</feature>
<dbReference type="Pfam" id="PF09748">
    <property type="entry name" value="Med10"/>
    <property type="match status" value="1"/>
</dbReference>
<evidence type="ECO:0000256" key="6">
    <source>
        <dbReference type="SAM" id="MobiDB-lite"/>
    </source>
</evidence>
<evidence type="ECO:0000256" key="1">
    <source>
        <dbReference type="ARBA" id="ARBA00004123"/>
    </source>
</evidence>
<comment type="subcellular location">
    <subcellularLocation>
        <location evidence="1">Nucleus</location>
    </subcellularLocation>
</comment>
<comment type="similarity">
    <text evidence="2">Belongs to the Mediator complex subunit 10 family.</text>
</comment>
<dbReference type="GO" id="GO:0006357">
    <property type="term" value="P:regulation of transcription by RNA polymerase II"/>
    <property type="evidence" value="ECO:0007669"/>
    <property type="project" value="InterPro"/>
</dbReference>
<dbReference type="GO" id="GO:0016592">
    <property type="term" value="C:mediator complex"/>
    <property type="evidence" value="ECO:0007669"/>
    <property type="project" value="InterPro"/>
</dbReference>
<evidence type="ECO:0000313" key="7">
    <source>
        <dbReference type="EMBL" id="CAE0042898.1"/>
    </source>
</evidence>
<reference evidence="7" key="1">
    <citation type="submission" date="2021-01" db="EMBL/GenBank/DDBJ databases">
        <authorList>
            <person name="Corre E."/>
            <person name="Pelletier E."/>
            <person name="Niang G."/>
            <person name="Scheremetjew M."/>
            <person name="Finn R."/>
            <person name="Kale V."/>
            <person name="Holt S."/>
            <person name="Cochrane G."/>
            <person name="Meng A."/>
            <person name="Brown T."/>
            <person name="Cohen L."/>
        </authorList>
    </citation>
    <scope>NUCLEOTIDE SEQUENCE</scope>
    <source>
        <strain evidence="7">CCMP 769</strain>
    </source>
</reference>
<keyword evidence="5" id="KW-0539">Nucleus</keyword>
<feature type="compositionally biased region" description="Basic and acidic residues" evidence="6">
    <location>
        <begin position="266"/>
        <end position="289"/>
    </location>
</feature>
<feature type="compositionally biased region" description="Low complexity" evidence="6">
    <location>
        <begin position="292"/>
        <end position="303"/>
    </location>
</feature>
<evidence type="ECO:0000256" key="5">
    <source>
        <dbReference type="ARBA" id="ARBA00023242"/>
    </source>
</evidence>
<feature type="region of interest" description="Disordered" evidence="6">
    <location>
        <begin position="1"/>
        <end position="375"/>
    </location>
</feature>
<gene>
    <name evidence="7" type="ORF">RMAR00112_LOCUS10869</name>
</gene>
<feature type="compositionally biased region" description="Basic and acidic residues" evidence="6">
    <location>
        <begin position="154"/>
        <end position="172"/>
    </location>
</feature>
<organism evidence="7">
    <name type="scientific">Rhodosorus marinus</name>
    <dbReference type="NCBI Taxonomy" id="101924"/>
    <lineage>
        <taxon>Eukaryota</taxon>
        <taxon>Rhodophyta</taxon>
        <taxon>Stylonematophyceae</taxon>
        <taxon>Stylonematales</taxon>
        <taxon>Stylonemataceae</taxon>
        <taxon>Rhodosorus</taxon>
    </lineage>
</organism>
<keyword evidence="4" id="KW-0804">Transcription</keyword>
<evidence type="ECO:0000256" key="2">
    <source>
        <dbReference type="ARBA" id="ARBA00005389"/>
    </source>
</evidence>
<feature type="compositionally biased region" description="Low complexity" evidence="6">
    <location>
        <begin position="337"/>
        <end position="355"/>
    </location>
</feature>
<dbReference type="InterPro" id="IPR019145">
    <property type="entry name" value="Mediator_Med10"/>
</dbReference>
<dbReference type="EMBL" id="HBHW01014054">
    <property type="protein sequence ID" value="CAE0042898.1"/>
    <property type="molecule type" value="Transcribed_RNA"/>
</dbReference>
<evidence type="ECO:0008006" key="8">
    <source>
        <dbReference type="Google" id="ProtNLM"/>
    </source>
</evidence>
<dbReference type="GO" id="GO:0003712">
    <property type="term" value="F:transcription coregulator activity"/>
    <property type="evidence" value="ECO:0007669"/>
    <property type="project" value="InterPro"/>
</dbReference>
<evidence type="ECO:0000256" key="4">
    <source>
        <dbReference type="ARBA" id="ARBA00023163"/>
    </source>
</evidence>
<feature type="compositionally biased region" description="Basic and acidic residues" evidence="6">
    <location>
        <begin position="1"/>
        <end position="20"/>
    </location>
</feature>
<sequence>MAEEAGFEKDVKSDPMRINDDADEPMQGDPVPMEEDRPEASKAPNPVTSENADILDATVAELMPRDAEGGKEPPIEMVDIEDDTVAGEEKVDPSKDEAPEWDSSDVVQIIGEPEADAAEPAGEPVETAAGDTEEPTSEKAAPEDEPKPQGSGVAERKPEEPPADKEEPKPEGDEAQITEVQKEPVTRIERAGGDGSLPLQPAVPQQSEPLDPPASTASEVKGTVEETNGAGSEVAKLDSASATHKGTEQADKKDPEENQNPVNGSKPEEGTEAEKQGDERKDEKSETPRKPAAPAVPLASPPSAALPPPAPLLGGEPPSKAKAPSAVVRDRAPSVTGADSAAESAGMESESSAPSASPPPGGMTPLQMPHGDGMELQTSPELIELERALENTAETLNQIAVMVTNFSNDDQNNLFAKVNQLTVDLRELDMRAGTVNTSVPFQVLEAIDRGRNPLVVTQELLEMCEEANSAALGKLNIMKTFSDSLAEKVAKSRISNAVETVTEE</sequence>
<feature type="compositionally biased region" description="Acidic residues" evidence="6">
    <location>
        <begin position="21"/>
        <end position="33"/>
    </location>
</feature>
<evidence type="ECO:0000256" key="3">
    <source>
        <dbReference type="ARBA" id="ARBA00023015"/>
    </source>
</evidence>
<feature type="compositionally biased region" description="Basic and acidic residues" evidence="6">
    <location>
        <begin position="245"/>
        <end position="256"/>
    </location>
</feature>
<feature type="compositionally biased region" description="Basic and acidic residues" evidence="6">
    <location>
        <begin position="136"/>
        <end position="147"/>
    </location>
</feature>
<feature type="compositionally biased region" description="Basic and acidic residues" evidence="6">
    <location>
        <begin position="180"/>
        <end position="192"/>
    </location>
</feature>
<proteinExistence type="inferred from homology"/>
<accession>A0A7S2ZKY9</accession>
<dbReference type="AlphaFoldDB" id="A0A7S2ZKY9"/>